<dbReference type="GeneID" id="19952324"/>
<evidence type="ECO:0000313" key="3">
    <source>
        <dbReference type="Proteomes" id="UP000030762"/>
    </source>
</evidence>
<accession>T0REX9</accession>
<dbReference type="OMA" id="NDCETIV"/>
<gene>
    <name evidence="2" type="ORF">SDRG_11597</name>
</gene>
<keyword evidence="3" id="KW-1185">Reference proteome</keyword>
<name>T0REX9_SAPDV</name>
<dbReference type="VEuPathDB" id="FungiDB:SDRG_11597"/>
<reference evidence="2 3" key="1">
    <citation type="submission" date="2012-04" db="EMBL/GenBank/DDBJ databases">
        <title>The Genome Sequence of Saprolegnia declina VS20.</title>
        <authorList>
            <consortium name="The Broad Institute Genome Sequencing Platform"/>
            <person name="Russ C."/>
            <person name="Nusbaum C."/>
            <person name="Tyler B."/>
            <person name="van West P."/>
            <person name="Dieguez-Uribeondo J."/>
            <person name="de Bruijn I."/>
            <person name="Tripathy S."/>
            <person name="Jiang R."/>
            <person name="Young S.K."/>
            <person name="Zeng Q."/>
            <person name="Gargeya S."/>
            <person name="Fitzgerald M."/>
            <person name="Haas B."/>
            <person name="Abouelleil A."/>
            <person name="Alvarado L."/>
            <person name="Arachchi H.M."/>
            <person name="Berlin A."/>
            <person name="Chapman S.B."/>
            <person name="Goldberg J."/>
            <person name="Griggs A."/>
            <person name="Gujja S."/>
            <person name="Hansen M."/>
            <person name="Howarth C."/>
            <person name="Imamovic A."/>
            <person name="Larimer J."/>
            <person name="McCowen C."/>
            <person name="Montmayeur A."/>
            <person name="Murphy C."/>
            <person name="Neiman D."/>
            <person name="Pearson M."/>
            <person name="Priest M."/>
            <person name="Roberts A."/>
            <person name="Saif S."/>
            <person name="Shea T."/>
            <person name="Sisk P."/>
            <person name="Sykes S."/>
            <person name="Wortman J."/>
            <person name="Nusbaum C."/>
            <person name="Birren B."/>
        </authorList>
    </citation>
    <scope>NUCLEOTIDE SEQUENCE [LARGE SCALE GENOMIC DNA]</scope>
    <source>
        <strain evidence="2 3">VS20</strain>
    </source>
</reference>
<dbReference type="AlphaFoldDB" id="T0REX9"/>
<protein>
    <submittedName>
        <fullName evidence="2">Uncharacterized protein</fullName>
    </submittedName>
</protein>
<dbReference type="OrthoDB" id="10323893at2759"/>
<proteinExistence type="predicted"/>
<organism evidence="2 3">
    <name type="scientific">Saprolegnia diclina (strain VS20)</name>
    <dbReference type="NCBI Taxonomy" id="1156394"/>
    <lineage>
        <taxon>Eukaryota</taxon>
        <taxon>Sar</taxon>
        <taxon>Stramenopiles</taxon>
        <taxon>Oomycota</taxon>
        <taxon>Saprolegniomycetes</taxon>
        <taxon>Saprolegniales</taxon>
        <taxon>Saprolegniaceae</taxon>
        <taxon>Saprolegnia</taxon>
    </lineage>
</organism>
<dbReference type="Proteomes" id="UP000030762">
    <property type="component" value="Unassembled WGS sequence"/>
</dbReference>
<sequence length="236" mass="25356">MPALSARDRAILEFACCTFYLQTKPGTDEPAAQPAAQLEMLPPSGMADAADDGGYDDDFGLEADDTTTTVPTSTHDDAPTNSLDVDAETPPEAPPSVLAEALMEMAGTLLYADPGSIVVREHLIASLAHLAFKTTARGLRPTNDCETIVRFWCNCVSMGLRGEYDDMGAWSTNWLWVLRCADLLLLNVASLGLESAAWRTSIVRALDGISQACLGTQDKVIGKAIFDWVMELAQAL</sequence>
<dbReference type="InParanoid" id="T0REX9"/>
<evidence type="ECO:0000313" key="2">
    <source>
        <dbReference type="EMBL" id="EQC30838.1"/>
    </source>
</evidence>
<dbReference type="EMBL" id="JH767173">
    <property type="protein sequence ID" value="EQC30838.1"/>
    <property type="molecule type" value="Genomic_DNA"/>
</dbReference>
<feature type="region of interest" description="Disordered" evidence="1">
    <location>
        <begin position="43"/>
        <end position="94"/>
    </location>
</feature>
<evidence type="ECO:0000256" key="1">
    <source>
        <dbReference type="SAM" id="MobiDB-lite"/>
    </source>
</evidence>
<feature type="compositionally biased region" description="Acidic residues" evidence="1">
    <location>
        <begin position="49"/>
        <end position="65"/>
    </location>
</feature>
<dbReference type="RefSeq" id="XP_008615862.1">
    <property type="nucleotide sequence ID" value="XM_008617640.1"/>
</dbReference>